<name>A0A5P8VQF4_9NOSO</name>
<evidence type="ECO:0000313" key="1">
    <source>
        <dbReference type="EMBL" id="QFS42574.1"/>
    </source>
</evidence>
<protein>
    <submittedName>
        <fullName evidence="1">Uncharacterized protein</fullName>
    </submittedName>
</protein>
<gene>
    <name evidence="1" type="ORF">GXM_00047</name>
</gene>
<dbReference type="KEGG" id="nsh:GXM_00047"/>
<sequence length="671" mass="74207">MSVLSLPRLYFTGEVSWNPSTPNNFPELYNQGNNTANTNGASEDKFTKEVITIGNSWNFYGDHSSKFVADNTKIVGGTLPDGRAANSGDNLVGTPVQIIGNIFNNHPTAGRLVDVDPYASWTSQIFFNELVIGNNQIGITGLRERQMCSYWIDFVRNYNTSRDLIIAGIASAVFQTSIPYDQLQFNGQQDSQLLQALQQAMQQDNAQGLMIRLCAYRTLYYQNGIRNQISQQPRNRDELSALYLKGEVFSNPAYSLIVGSIGVWKKGELSTAPAGRYLEAGASVTCLNDSSLPGRQLGPVVAEVNQSTKTLSIDLISTFPEWNSSAQKADFGSVSVGVEDNTGNFTEITTLNYSQYNQPAYEAQAGIVDIPLNDSQVNLVEQGQLAFQVNTTGQSVTALKEVVYTALSDNRAFYLEQSDTNKQCVIQILYKGKPAPAGTKLLLAQYDNGNGDTPLLIPSSLKYTICPEENQKSVSSVNKLMASRSGIAPISTQERLNASTQSPFVNINTGTVVTADAQGIVTLQVNPIQEGCCNIALIPFGQSESQPCIPQKLDTTFSNYVTVRVMPFDDDLTQTPDNQLTWDFMYNHIFKVYNLIYPVMSQVIPMNNRLLVEGATMQIRATLGDDNKENGVIHNTMWESTMYMSITRDLSFGKRQLLRRWCDLVERDMQP</sequence>
<evidence type="ECO:0000313" key="2">
    <source>
        <dbReference type="Proteomes" id="UP000326678"/>
    </source>
</evidence>
<dbReference type="Proteomes" id="UP000326678">
    <property type="component" value="Chromosome Gxm1"/>
</dbReference>
<dbReference type="AlphaFoldDB" id="A0A5P8VQF4"/>
<dbReference type="EMBL" id="CP045226">
    <property type="protein sequence ID" value="QFS42574.1"/>
    <property type="molecule type" value="Genomic_DNA"/>
</dbReference>
<proteinExistence type="predicted"/>
<accession>A0A5P8VQF4</accession>
<organism evidence="1 2">
    <name type="scientific">Nostoc sphaeroides CCNUC1</name>
    <dbReference type="NCBI Taxonomy" id="2653204"/>
    <lineage>
        <taxon>Bacteria</taxon>
        <taxon>Bacillati</taxon>
        <taxon>Cyanobacteriota</taxon>
        <taxon>Cyanophyceae</taxon>
        <taxon>Nostocales</taxon>
        <taxon>Nostocaceae</taxon>
        <taxon>Nostoc</taxon>
    </lineage>
</organism>
<keyword evidence="2" id="KW-1185">Reference proteome</keyword>
<reference evidence="1 2" key="1">
    <citation type="submission" date="2019-10" db="EMBL/GenBank/DDBJ databases">
        <title>Genomic and transcriptomic insights into the perfect genentic adaptation of a filamentous nitrogen-fixing cyanobacterium to rice fields.</title>
        <authorList>
            <person name="Chen Z."/>
        </authorList>
    </citation>
    <scope>NUCLEOTIDE SEQUENCE [LARGE SCALE GENOMIC DNA]</scope>
    <source>
        <strain evidence="1">CCNUC1</strain>
    </source>
</reference>
<dbReference type="RefSeq" id="WP_152587903.1">
    <property type="nucleotide sequence ID" value="NZ_CP045226.1"/>
</dbReference>